<dbReference type="EMBL" id="HBUF01531415">
    <property type="protein sequence ID" value="CAG6751915.1"/>
    <property type="molecule type" value="Transcribed_RNA"/>
</dbReference>
<evidence type="ECO:0000313" key="1">
    <source>
        <dbReference type="EMBL" id="CAG6751915.1"/>
    </source>
</evidence>
<reference evidence="1" key="1">
    <citation type="submission" date="2021-05" db="EMBL/GenBank/DDBJ databases">
        <authorList>
            <person name="Alioto T."/>
            <person name="Alioto T."/>
            <person name="Gomez Garrido J."/>
        </authorList>
    </citation>
    <scope>NUCLEOTIDE SEQUENCE</scope>
</reference>
<sequence length="107" mass="12433">MPLPLTPMLNMYNVQDQGRAFHNLPLNLGCNTGSSYYTKYFVLYQQDLFKLPHILLSVVSKRQNLYLGKCYRKVKLSMKMFTFLQNSALIIKKNITCLYLNADVDIC</sequence>
<protein>
    <submittedName>
        <fullName evidence="1">Uncharacterized protein</fullName>
    </submittedName>
</protein>
<name>A0A8D8ZRP3_9HEMI</name>
<proteinExistence type="predicted"/>
<organism evidence="1">
    <name type="scientific">Cacopsylla melanoneura</name>
    <dbReference type="NCBI Taxonomy" id="428564"/>
    <lineage>
        <taxon>Eukaryota</taxon>
        <taxon>Metazoa</taxon>
        <taxon>Ecdysozoa</taxon>
        <taxon>Arthropoda</taxon>
        <taxon>Hexapoda</taxon>
        <taxon>Insecta</taxon>
        <taxon>Pterygota</taxon>
        <taxon>Neoptera</taxon>
        <taxon>Paraneoptera</taxon>
        <taxon>Hemiptera</taxon>
        <taxon>Sternorrhyncha</taxon>
        <taxon>Psylloidea</taxon>
        <taxon>Psyllidae</taxon>
        <taxon>Psyllinae</taxon>
        <taxon>Cacopsylla</taxon>
    </lineage>
</organism>
<dbReference type="AlphaFoldDB" id="A0A8D8ZRP3"/>
<accession>A0A8D8ZRP3</accession>